<organism evidence="6 7">
    <name type="scientific">Endozoicomonas elysicola</name>
    <dbReference type="NCBI Taxonomy" id="305900"/>
    <lineage>
        <taxon>Bacteria</taxon>
        <taxon>Pseudomonadati</taxon>
        <taxon>Pseudomonadota</taxon>
        <taxon>Gammaproteobacteria</taxon>
        <taxon>Oceanospirillales</taxon>
        <taxon>Endozoicomonadaceae</taxon>
        <taxon>Endozoicomonas</taxon>
    </lineage>
</organism>
<dbReference type="InterPro" id="IPR043165">
    <property type="entry name" value="TruD_insert_sf"/>
</dbReference>
<evidence type="ECO:0000313" key="6">
    <source>
        <dbReference type="EMBL" id="KEI72050.1"/>
    </source>
</evidence>
<dbReference type="EC" id="5.4.99.27" evidence="4"/>
<dbReference type="InterPro" id="IPR020103">
    <property type="entry name" value="PsdUridine_synth_cat_dom_sf"/>
</dbReference>
<dbReference type="InterPro" id="IPR050170">
    <property type="entry name" value="TruD_pseudoU_synthase"/>
</dbReference>
<gene>
    <name evidence="4" type="primary">truD</name>
    <name evidence="6" type="ORF">GV64_16145</name>
</gene>
<dbReference type="HAMAP" id="MF_01082">
    <property type="entry name" value="TruD"/>
    <property type="match status" value="1"/>
</dbReference>
<dbReference type="GO" id="GO:0031119">
    <property type="term" value="P:tRNA pseudouridine synthesis"/>
    <property type="evidence" value="ECO:0007669"/>
    <property type="project" value="UniProtKB-UniRule"/>
</dbReference>
<dbReference type="eggNOG" id="COG0585">
    <property type="taxonomic scope" value="Bacteria"/>
</dbReference>
<protein>
    <recommendedName>
        <fullName evidence="4">tRNA pseudouridine synthase D</fullName>
        <ecNumber evidence="4">5.4.99.27</ecNumber>
    </recommendedName>
    <alternativeName>
        <fullName evidence="4">tRNA pseudouridine(13) synthase</fullName>
    </alternativeName>
    <alternativeName>
        <fullName evidence="4">tRNA pseudouridylate synthase D</fullName>
    </alternativeName>
    <alternativeName>
        <fullName evidence="4">tRNA-uridine isomerase D</fullName>
    </alternativeName>
</protein>
<accession>A0A081KD24</accession>
<evidence type="ECO:0000259" key="5">
    <source>
        <dbReference type="PROSITE" id="PS50984"/>
    </source>
</evidence>
<keyword evidence="7" id="KW-1185">Reference proteome</keyword>
<comment type="caution">
    <text evidence="6">The sequence shown here is derived from an EMBL/GenBank/DDBJ whole genome shotgun (WGS) entry which is preliminary data.</text>
</comment>
<keyword evidence="3 4" id="KW-0413">Isomerase</keyword>
<evidence type="ECO:0000256" key="1">
    <source>
        <dbReference type="ARBA" id="ARBA00007953"/>
    </source>
</evidence>
<name>A0A081KD24_9GAMM</name>
<feature type="active site" description="Nucleophile" evidence="4">
    <location>
        <position position="70"/>
    </location>
</feature>
<feature type="domain" description="TRUD" evidence="5">
    <location>
        <begin position="146"/>
        <end position="291"/>
    </location>
</feature>
<dbReference type="SUPFAM" id="SSF55120">
    <property type="entry name" value="Pseudouridine synthase"/>
    <property type="match status" value="1"/>
</dbReference>
<evidence type="ECO:0000256" key="3">
    <source>
        <dbReference type="ARBA" id="ARBA00023235"/>
    </source>
</evidence>
<evidence type="ECO:0000256" key="4">
    <source>
        <dbReference type="HAMAP-Rule" id="MF_01082"/>
    </source>
</evidence>
<dbReference type="Gene3D" id="3.30.2350.20">
    <property type="entry name" value="TruD, catalytic domain"/>
    <property type="match status" value="1"/>
</dbReference>
<dbReference type="InterPro" id="IPR001656">
    <property type="entry name" value="PsdUridine_synth_TruD"/>
</dbReference>
<comment type="catalytic activity">
    <reaction evidence="4">
        <text>uridine(13) in tRNA = pseudouridine(13) in tRNA</text>
        <dbReference type="Rhea" id="RHEA:42540"/>
        <dbReference type="Rhea" id="RHEA-COMP:10105"/>
        <dbReference type="Rhea" id="RHEA-COMP:10106"/>
        <dbReference type="ChEBI" id="CHEBI:65314"/>
        <dbReference type="ChEBI" id="CHEBI:65315"/>
        <dbReference type="EC" id="5.4.99.27"/>
    </reaction>
</comment>
<dbReference type="PANTHER" id="PTHR47811:SF1">
    <property type="entry name" value="TRNA PSEUDOURIDINE SYNTHASE D"/>
    <property type="match status" value="1"/>
</dbReference>
<keyword evidence="2 4" id="KW-0819">tRNA processing</keyword>
<dbReference type="PANTHER" id="PTHR47811">
    <property type="entry name" value="TRNA PSEUDOURIDINE SYNTHASE D"/>
    <property type="match status" value="1"/>
</dbReference>
<dbReference type="GO" id="GO:0160150">
    <property type="term" value="F:tRNA pseudouridine(13) synthase activity"/>
    <property type="evidence" value="ECO:0007669"/>
    <property type="project" value="UniProtKB-EC"/>
</dbReference>
<sequence>MGGPLGDCLFKSRHEDFLVDELLPFEPEGEGEHLFLLIEKKGENTDWVAGLLARYAGVKRQSVSYAGRKDRHGVTRQWFCVSLPGMADPNWAGLESDSIRIIRQKRHRKKLKTGALKANDFCITLRNIDVEPALVEARLERISKEGVPNYFGEQRFGHQGRNVEKAVAMLAGKFRVQRNKRSVYLSAARSWLFNRVLSDKVQQGVWNQYVPGDVLGFPDSKSLIFDTPDADIMARLDRGELSPTSPQWGRGLPKVSDQMLSLEKTIVDEYSQLCDGLERAGLLQERRINRLIPEQMTWSWENSREERSLVLGFRLPKGCFATSVLRELLSCHEARHEGLEESA</sequence>
<dbReference type="InterPro" id="IPR020119">
    <property type="entry name" value="PsdUridine_synth_TruD_CS"/>
</dbReference>
<dbReference type="Gene3D" id="3.30.2340.10">
    <property type="entry name" value="TruD, insertion domain"/>
    <property type="match status" value="1"/>
</dbReference>
<dbReference type="PROSITE" id="PS50984">
    <property type="entry name" value="TRUD"/>
    <property type="match status" value="1"/>
</dbReference>
<evidence type="ECO:0000313" key="7">
    <source>
        <dbReference type="Proteomes" id="UP000027997"/>
    </source>
</evidence>
<comment type="similarity">
    <text evidence="1 4">Belongs to the pseudouridine synthase TruD family.</text>
</comment>
<evidence type="ECO:0000256" key="2">
    <source>
        <dbReference type="ARBA" id="ARBA00022694"/>
    </source>
</evidence>
<dbReference type="GO" id="GO:0005829">
    <property type="term" value="C:cytosol"/>
    <property type="evidence" value="ECO:0007669"/>
    <property type="project" value="TreeGrafter"/>
</dbReference>
<dbReference type="PROSITE" id="PS01268">
    <property type="entry name" value="UPF0024"/>
    <property type="match status" value="1"/>
</dbReference>
<comment type="function">
    <text evidence="4">Responsible for synthesis of pseudouridine from uracil-13 in transfer RNAs.</text>
</comment>
<dbReference type="InterPro" id="IPR042214">
    <property type="entry name" value="TruD_catalytic"/>
</dbReference>
<dbReference type="Pfam" id="PF01142">
    <property type="entry name" value="TruD"/>
    <property type="match status" value="2"/>
</dbReference>
<proteinExistence type="inferred from homology"/>
<dbReference type="AlphaFoldDB" id="A0A081KD24"/>
<dbReference type="EMBL" id="JOJP01000001">
    <property type="protein sequence ID" value="KEI72050.1"/>
    <property type="molecule type" value="Genomic_DNA"/>
</dbReference>
<dbReference type="CDD" id="cd02575">
    <property type="entry name" value="PseudoU_synth_EcTruD"/>
    <property type="match status" value="1"/>
</dbReference>
<reference evidence="6 7" key="1">
    <citation type="submission" date="2014-06" db="EMBL/GenBank/DDBJ databases">
        <title>Whole Genome Sequences of Three Symbiotic Endozoicomonas Bacteria.</title>
        <authorList>
            <person name="Neave M.J."/>
            <person name="Apprill A."/>
            <person name="Voolstra C.R."/>
        </authorList>
    </citation>
    <scope>NUCLEOTIDE SEQUENCE [LARGE SCALE GENOMIC DNA]</scope>
    <source>
        <strain evidence="6 7">DSM 22380</strain>
    </source>
</reference>
<dbReference type="InterPro" id="IPR011760">
    <property type="entry name" value="PsdUridine_synth_TruD_insert"/>
</dbReference>
<dbReference type="STRING" id="305900.GV64_16145"/>
<dbReference type="GO" id="GO:0003723">
    <property type="term" value="F:RNA binding"/>
    <property type="evidence" value="ECO:0007669"/>
    <property type="project" value="InterPro"/>
</dbReference>
<dbReference type="Proteomes" id="UP000027997">
    <property type="component" value="Unassembled WGS sequence"/>
</dbReference>